<gene>
    <name evidence="2" type="ORF">HMPREF1534_01380</name>
</gene>
<protein>
    <submittedName>
        <fullName evidence="2">Uncharacterized protein</fullName>
    </submittedName>
</protein>
<feature type="transmembrane region" description="Helical" evidence="1">
    <location>
        <begin position="6"/>
        <end position="23"/>
    </location>
</feature>
<comment type="caution">
    <text evidence="2">The sequence shown here is derived from an EMBL/GenBank/DDBJ whole genome shotgun (WGS) entry which is preliminary data.</text>
</comment>
<organism evidence="2 3">
    <name type="scientific">Phocaeicola massiliensis B84634 = Timone 84634 = DSM 17679 = JCM 13223</name>
    <dbReference type="NCBI Taxonomy" id="1121098"/>
    <lineage>
        <taxon>Bacteria</taxon>
        <taxon>Pseudomonadati</taxon>
        <taxon>Bacteroidota</taxon>
        <taxon>Bacteroidia</taxon>
        <taxon>Bacteroidales</taxon>
        <taxon>Bacteroidaceae</taxon>
        <taxon>Phocaeicola</taxon>
    </lineage>
</organism>
<evidence type="ECO:0000313" key="3">
    <source>
        <dbReference type="Proteomes" id="UP000017831"/>
    </source>
</evidence>
<dbReference type="PATRIC" id="fig|1121098.3.peg.1401"/>
<dbReference type="AlphaFoldDB" id="U6RKM6"/>
<proteinExistence type="predicted"/>
<dbReference type="EMBL" id="AQHY01000017">
    <property type="protein sequence ID" value="EOA55748.1"/>
    <property type="molecule type" value="Genomic_DNA"/>
</dbReference>
<accession>U6RKM6</accession>
<keyword evidence="1" id="KW-0472">Membrane</keyword>
<keyword evidence="1" id="KW-0812">Transmembrane</keyword>
<sequence>MSLDTIYKVTICLMYILIFIIDLQVDAVDLWISACDL</sequence>
<reference evidence="2 3" key="1">
    <citation type="submission" date="2013-04" db="EMBL/GenBank/DDBJ databases">
        <title>The Genome Sequence of Bacteroides massiliensis DSM 17679.</title>
        <authorList>
            <consortium name="The Broad Institute Genomics Platform"/>
            <person name="Earl A."/>
            <person name="Ward D."/>
            <person name="Feldgarden M."/>
            <person name="Gevers D."/>
            <person name="Martens E."/>
            <person name="Fenner L."/>
            <person name="Roux V."/>
            <person name="Mallet M.N."/>
            <person name="Raoult D."/>
            <person name="Walker B."/>
            <person name="Young S."/>
            <person name="Zeng Q."/>
            <person name="Gargeya S."/>
            <person name="Fitzgerald M."/>
            <person name="Haas B."/>
            <person name="Abouelleil A."/>
            <person name="Allen A.W."/>
            <person name="Alvarado L."/>
            <person name="Arachchi H.M."/>
            <person name="Berlin A.M."/>
            <person name="Chapman S.B."/>
            <person name="Gainer-Dewar J."/>
            <person name="Goldberg J."/>
            <person name="Griggs A."/>
            <person name="Gujja S."/>
            <person name="Hansen M."/>
            <person name="Howarth C."/>
            <person name="Imamovic A."/>
            <person name="Ireland A."/>
            <person name="Larimer J."/>
            <person name="McCowan C."/>
            <person name="Murphy C."/>
            <person name="Pearson M."/>
            <person name="Poon T.W."/>
            <person name="Priest M."/>
            <person name="Roberts A."/>
            <person name="Saif S."/>
            <person name="Shea T."/>
            <person name="Sisk P."/>
            <person name="Sykes S."/>
            <person name="Wortman J."/>
            <person name="Nusbaum C."/>
            <person name="Birren B."/>
        </authorList>
    </citation>
    <scope>NUCLEOTIDE SEQUENCE [LARGE SCALE GENOMIC DNA]</scope>
    <source>
        <strain evidence="3">B84634 / Timone 84634 / DSM 17679 / JCM 13223</strain>
    </source>
</reference>
<keyword evidence="1" id="KW-1133">Transmembrane helix</keyword>
<evidence type="ECO:0000313" key="2">
    <source>
        <dbReference type="EMBL" id="EOA55748.1"/>
    </source>
</evidence>
<evidence type="ECO:0000256" key="1">
    <source>
        <dbReference type="SAM" id="Phobius"/>
    </source>
</evidence>
<dbReference type="HOGENOM" id="CLU_3340127_0_0_10"/>
<dbReference type="Proteomes" id="UP000017831">
    <property type="component" value="Unassembled WGS sequence"/>
</dbReference>
<keyword evidence="3" id="KW-1185">Reference proteome</keyword>
<name>U6RKM6_9BACT</name>